<dbReference type="EMBL" id="JAEILH010000011">
    <property type="protein sequence ID" value="MBI6623612.1"/>
    <property type="molecule type" value="Genomic_DNA"/>
</dbReference>
<comment type="similarity">
    <text evidence="2">Belongs to the outer membrane factor (OMF) (TC 1.B.17) family.</text>
</comment>
<dbReference type="Proteomes" id="UP000645865">
    <property type="component" value="Unassembled WGS sequence"/>
</dbReference>
<evidence type="ECO:0000256" key="4">
    <source>
        <dbReference type="ARBA" id="ARBA00022692"/>
    </source>
</evidence>
<protein>
    <submittedName>
        <fullName evidence="10">TolC family protein</fullName>
    </submittedName>
</protein>
<dbReference type="GO" id="GO:0016020">
    <property type="term" value="C:membrane"/>
    <property type="evidence" value="ECO:0007669"/>
    <property type="project" value="UniProtKB-SubCell"/>
</dbReference>
<evidence type="ECO:0000256" key="5">
    <source>
        <dbReference type="ARBA" id="ARBA00023136"/>
    </source>
</evidence>
<keyword evidence="8" id="KW-0449">Lipoprotein</keyword>
<evidence type="ECO:0000313" key="10">
    <source>
        <dbReference type="EMBL" id="MBI6623612.1"/>
    </source>
</evidence>
<organism evidence="10 11">
    <name type="scientific">Pseudomonas rhodesiae</name>
    <dbReference type="NCBI Taxonomy" id="76760"/>
    <lineage>
        <taxon>Bacteria</taxon>
        <taxon>Pseudomonadati</taxon>
        <taxon>Pseudomonadota</taxon>
        <taxon>Gammaproteobacteria</taxon>
        <taxon>Pseudomonadales</taxon>
        <taxon>Pseudomonadaceae</taxon>
        <taxon>Pseudomonas</taxon>
    </lineage>
</organism>
<dbReference type="Gene3D" id="1.20.1600.10">
    <property type="entry name" value="Outer membrane efflux proteins (OEP)"/>
    <property type="match status" value="1"/>
</dbReference>
<keyword evidence="3" id="KW-1134">Transmembrane beta strand</keyword>
<dbReference type="PANTHER" id="PTHR30203:SF24">
    <property type="entry name" value="BLR4935 PROTEIN"/>
    <property type="match status" value="1"/>
</dbReference>
<comment type="caution">
    <text evidence="10">The sequence shown here is derived from an EMBL/GenBank/DDBJ whole genome shotgun (WGS) entry which is preliminary data.</text>
</comment>
<dbReference type="Pfam" id="PF02321">
    <property type="entry name" value="OEP"/>
    <property type="match status" value="1"/>
</dbReference>
<evidence type="ECO:0000256" key="7">
    <source>
        <dbReference type="ARBA" id="ARBA00023237"/>
    </source>
</evidence>
<evidence type="ECO:0000256" key="2">
    <source>
        <dbReference type="ARBA" id="ARBA00007613"/>
    </source>
</evidence>
<accession>A0A8I1JAJ0</accession>
<keyword evidence="6" id="KW-0564">Palmitate</keyword>
<evidence type="ECO:0000256" key="6">
    <source>
        <dbReference type="ARBA" id="ARBA00023139"/>
    </source>
</evidence>
<dbReference type="PANTHER" id="PTHR30203">
    <property type="entry name" value="OUTER MEMBRANE CATION EFFLUX PROTEIN"/>
    <property type="match status" value="1"/>
</dbReference>
<evidence type="ECO:0000256" key="1">
    <source>
        <dbReference type="ARBA" id="ARBA00004442"/>
    </source>
</evidence>
<proteinExistence type="inferred from homology"/>
<feature type="signal peptide" evidence="9">
    <location>
        <begin position="1"/>
        <end position="36"/>
    </location>
</feature>
<sequence>MSSSIHSTSHRRSRARFSLAALALAALSGCASVDLAQNLSRTNDEAASFTGGRLALARSDEDHAQRRQVASDLLAQPLGQPQAVELALANSPALQALLAQHGADAARSAQGGRIANPVFGFERLRTGSELEFGRLLSFGLLDLLTLPARKELADRQIEQSRLRLTSDVVDQITLVRQAWVRAVAAQQSLQYAGQVYESAEASAELARRMQAVGNFSKLERARQQAFYADAGTQLASARHAAMAAREELVRQLGLTDVQAQELTLPERLPELPKQPLQPEEVGQTASRARLDVRLAQAELDASARSRGLTGITSVTDMELGVTRNTTFDNADGHKATGRGYEISVRLPLFDWGDLQRDASKAQVLASAQRLDATLRAAGSNVRESYSAYRSTYDIARHQRDEVVPLRKTISEENLLRYNGMLIGVFDLLADARDQVGAVMSTITAEQQFWLADAALQAALIGRPMASAVAAGGNPQPASSDDAGH</sequence>
<evidence type="ECO:0000256" key="9">
    <source>
        <dbReference type="SAM" id="SignalP"/>
    </source>
</evidence>
<comment type="subcellular location">
    <subcellularLocation>
        <location evidence="1">Cell outer membrane</location>
    </subcellularLocation>
</comment>
<evidence type="ECO:0000313" key="11">
    <source>
        <dbReference type="Proteomes" id="UP000645865"/>
    </source>
</evidence>
<dbReference type="RefSeq" id="WP_023082266.1">
    <property type="nucleotide sequence ID" value="NZ_JAEILH010000011.1"/>
</dbReference>
<dbReference type="InterPro" id="IPR003423">
    <property type="entry name" value="OMP_efflux"/>
</dbReference>
<name>A0A8I1JAJ0_9PSED</name>
<keyword evidence="7" id="KW-0998">Cell outer membrane</keyword>
<dbReference type="GO" id="GO:0015562">
    <property type="term" value="F:efflux transmembrane transporter activity"/>
    <property type="evidence" value="ECO:0007669"/>
    <property type="project" value="InterPro"/>
</dbReference>
<feature type="chain" id="PRO_5034486434" evidence="9">
    <location>
        <begin position="37"/>
        <end position="484"/>
    </location>
</feature>
<gene>
    <name evidence="10" type="ORF">YA0853_07990</name>
</gene>
<evidence type="ECO:0000256" key="3">
    <source>
        <dbReference type="ARBA" id="ARBA00022452"/>
    </source>
</evidence>
<keyword evidence="4" id="KW-0812">Transmembrane</keyword>
<keyword evidence="9" id="KW-0732">Signal</keyword>
<keyword evidence="5" id="KW-0472">Membrane</keyword>
<dbReference type="SUPFAM" id="SSF56954">
    <property type="entry name" value="Outer membrane efflux proteins (OEP)"/>
    <property type="match status" value="1"/>
</dbReference>
<dbReference type="AlphaFoldDB" id="A0A8I1JAJ0"/>
<dbReference type="InterPro" id="IPR010131">
    <property type="entry name" value="MdtP/NodT-like"/>
</dbReference>
<evidence type="ECO:0000256" key="8">
    <source>
        <dbReference type="ARBA" id="ARBA00023288"/>
    </source>
</evidence>
<reference evidence="10" key="1">
    <citation type="submission" date="2020-12" db="EMBL/GenBank/DDBJ databases">
        <title>Comparative genomic insights into the epidemiology and virulence of plant pathogenic Pseudomonads from Turkey.</title>
        <authorList>
            <person name="Dillon M."/>
            <person name="Ruiz-Bedoya T."/>
            <person name="Bendalovic-Torma C."/>
            <person name="Guttman K.M."/>
            <person name="Kwak H."/>
            <person name="Middleton M.A."/>
            <person name="Wang P.W."/>
            <person name="Horuz S."/>
            <person name="Aysan Y."/>
            <person name="Guttman D.S."/>
        </authorList>
    </citation>
    <scope>NUCLEOTIDE SEQUENCE</scope>
    <source>
        <strain evidence="10">S5_IA_3a</strain>
    </source>
</reference>